<dbReference type="Proteomes" id="UP000593626">
    <property type="component" value="Chromosome"/>
</dbReference>
<proteinExistence type="predicted"/>
<sequence>MKSSWWTSLVLSIVIISTGSVAAFNIYIDPLWMFGFSHENNDVQTTINEREQKVNRMVYQPFSYDALLLGSSRATYINQHDLAGDDVYNFAVSDMSFLEYKSFLQVAVEENGRHFDRVYIGVDFFKTSKQESKLVGDMVAYAEEIRNPIYRWKQQVSLDVLDYARTNYRASTRDEDVFVRNYTRDNVATAWKLSEEQVARDTEAKVSRFRETFYGDSYEYNPEYAEVMKELVELYPDTEFVIFTTPVAEPLLRAMAEEGRLPDYERWITELVEVFGGVHNFMTLNEVTRNWKQNYFDGHHAYEHVGTWIAQRMSDANASAVPQDFGLIVTEENLEQHLQSVENSLN</sequence>
<dbReference type="KEGG" id="mcui:G8O30_11580"/>
<accession>A0A7S8CCP2</accession>
<keyword evidence="2" id="KW-1185">Reference proteome</keyword>
<dbReference type="RefSeq" id="WP_239672214.1">
    <property type="nucleotide sequence ID" value="NZ_CP049742.1"/>
</dbReference>
<name>A0A7S8CCP2_9BACI</name>
<gene>
    <name evidence="1" type="ORF">G8O30_11580</name>
</gene>
<evidence type="ECO:0000313" key="1">
    <source>
        <dbReference type="EMBL" id="QPC47544.1"/>
    </source>
</evidence>
<organism evidence="1 2">
    <name type="scientific">Mangrovibacillus cuniculi</name>
    <dbReference type="NCBI Taxonomy" id="2593652"/>
    <lineage>
        <taxon>Bacteria</taxon>
        <taxon>Bacillati</taxon>
        <taxon>Bacillota</taxon>
        <taxon>Bacilli</taxon>
        <taxon>Bacillales</taxon>
        <taxon>Bacillaceae</taxon>
        <taxon>Mangrovibacillus</taxon>
    </lineage>
</organism>
<protein>
    <submittedName>
        <fullName evidence="1">Uncharacterized protein</fullName>
    </submittedName>
</protein>
<reference evidence="1 2" key="1">
    <citation type="submission" date="2019-07" db="EMBL/GenBank/DDBJ databases">
        <title>Genome sequence of 2 isolates from Red Sea Mangroves.</title>
        <authorList>
            <person name="Sefrji F."/>
            <person name="Michoud G."/>
            <person name="Merlino G."/>
            <person name="Daffonchio D."/>
        </authorList>
    </citation>
    <scope>NUCLEOTIDE SEQUENCE [LARGE SCALE GENOMIC DNA]</scope>
    <source>
        <strain evidence="1 2">R1DC41</strain>
    </source>
</reference>
<dbReference type="AlphaFoldDB" id="A0A7S8CCP2"/>
<dbReference type="EMBL" id="CP049742">
    <property type="protein sequence ID" value="QPC47544.1"/>
    <property type="molecule type" value="Genomic_DNA"/>
</dbReference>
<evidence type="ECO:0000313" key="2">
    <source>
        <dbReference type="Proteomes" id="UP000593626"/>
    </source>
</evidence>